<protein>
    <recommendedName>
        <fullName evidence="6">Zn-finger containing protein</fullName>
    </recommendedName>
</protein>
<dbReference type="AlphaFoldDB" id="A0A9N7JIC4"/>
<dbReference type="EMBL" id="CP099799">
    <property type="protein sequence ID" value="USR99582.1"/>
    <property type="molecule type" value="Genomic_DNA"/>
</dbReference>
<dbReference type="OrthoDB" id="3174166at2"/>
<dbReference type="GeneID" id="303559137"/>
<evidence type="ECO:0000256" key="1">
    <source>
        <dbReference type="SAM" id="Phobius"/>
    </source>
</evidence>
<evidence type="ECO:0000313" key="3">
    <source>
        <dbReference type="EMBL" id="USR99582.1"/>
    </source>
</evidence>
<keyword evidence="5" id="KW-1185">Reference proteome</keyword>
<evidence type="ECO:0000313" key="4">
    <source>
        <dbReference type="Proteomes" id="UP000280586"/>
    </source>
</evidence>
<dbReference type="KEGG" id="csep:CP523_00415"/>
<evidence type="ECO:0000313" key="2">
    <source>
        <dbReference type="EMBL" id="AYE33018.1"/>
    </source>
</evidence>
<keyword evidence="1" id="KW-0812">Transmembrane</keyword>
<accession>A0A9N7JIC4</accession>
<keyword evidence="1" id="KW-0472">Membrane</keyword>
<proteinExistence type="predicted"/>
<reference evidence="3" key="2">
    <citation type="submission" date="2022-06" db="EMBL/GenBank/DDBJ databases">
        <authorList>
            <person name="Holder M.E."/>
            <person name="Ajami N.J."/>
            <person name="Petrosino J.F."/>
        </authorList>
    </citation>
    <scope>NUCLEOTIDE SEQUENCE</scope>
    <source>
        <strain evidence="3">RMA 8861</strain>
    </source>
</reference>
<organism evidence="2 4">
    <name type="scientific">Clostridium septicum</name>
    <dbReference type="NCBI Taxonomy" id="1504"/>
    <lineage>
        <taxon>Bacteria</taxon>
        <taxon>Bacillati</taxon>
        <taxon>Bacillota</taxon>
        <taxon>Clostridia</taxon>
        <taxon>Eubacteriales</taxon>
        <taxon>Clostridiaceae</taxon>
        <taxon>Clostridium</taxon>
    </lineage>
</organism>
<evidence type="ECO:0000313" key="5">
    <source>
        <dbReference type="Proteomes" id="UP001055437"/>
    </source>
</evidence>
<dbReference type="RefSeq" id="WP_066678156.1">
    <property type="nucleotide sequence ID" value="NZ_CABMIZ010000037.1"/>
</dbReference>
<keyword evidence="1" id="KW-1133">Transmembrane helix</keyword>
<evidence type="ECO:0008006" key="6">
    <source>
        <dbReference type="Google" id="ProtNLM"/>
    </source>
</evidence>
<name>A0A9N7JIC4_CLOSE</name>
<dbReference type="Proteomes" id="UP000280586">
    <property type="component" value="Chromosome"/>
</dbReference>
<dbReference type="EMBL" id="CP023671">
    <property type="protein sequence ID" value="AYE33018.1"/>
    <property type="molecule type" value="Genomic_DNA"/>
</dbReference>
<reference evidence="2 4" key="1">
    <citation type="submission" date="2017-09" db="EMBL/GenBank/DDBJ databases">
        <authorList>
            <person name="Thomas P."/>
            <person name="Seyboldt C."/>
        </authorList>
    </citation>
    <scope>NUCLEOTIDE SEQUENCE [LARGE SCALE GENOMIC DNA]</scope>
    <source>
        <strain evidence="2 4">DSM 7534</strain>
    </source>
</reference>
<feature type="transmembrane region" description="Helical" evidence="1">
    <location>
        <begin position="12"/>
        <end position="43"/>
    </location>
</feature>
<dbReference type="Proteomes" id="UP001055437">
    <property type="component" value="Chromosome"/>
</dbReference>
<sequence>MRFLRNAYGIDILSIFLIFLGSIFNIFNLTKILGLLFVLLAIFRCFSKNKYKRRDELDKFIFYLNKVLNKFGKSIPKSIPIIDFNSIYLLVNIFKQQRNKNKGYKITKCPNCKQKLRLPKGKGNIIVTCTKCKVKFDLKT</sequence>
<gene>
    <name evidence="2" type="ORF">CP523_00415</name>
    <name evidence="3" type="ORF">NH397_08695</name>
</gene>